<dbReference type="Gene3D" id="1.10.4030.10">
    <property type="entry name" value="Porin chaperone SurA, peptide-binding domain"/>
    <property type="match status" value="1"/>
</dbReference>
<accession>A0A1M6FG93</accession>
<evidence type="ECO:0000313" key="3">
    <source>
        <dbReference type="EMBL" id="SHI96685.1"/>
    </source>
</evidence>
<dbReference type="Pfam" id="PF13616">
    <property type="entry name" value="Rotamase_3"/>
    <property type="match status" value="1"/>
</dbReference>
<protein>
    <submittedName>
        <fullName evidence="3">Foldase protein PrsA</fullName>
    </submittedName>
</protein>
<dbReference type="EMBL" id="FQZV01000011">
    <property type="protein sequence ID" value="SHI96685.1"/>
    <property type="molecule type" value="Genomic_DNA"/>
</dbReference>
<dbReference type="PROSITE" id="PS01096">
    <property type="entry name" value="PPIC_PPIASE_1"/>
    <property type="match status" value="1"/>
</dbReference>
<dbReference type="PROSITE" id="PS50198">
    <property type="entry name" value="PPIC_PPIASE_2"/>
    <property type="match status" value="1"/>
</dbReference>
<reference evidence="4" key="1">
    <citation type="submission" date="2016-11" db="EMBL/GenBank/DDBJ databases">
        <authorList>
            <person name="Varghese N."/>
            <person name="Submissions S."/>
        </authorList>
    </citation>
    <scope>NUCLEOTIDE SEQUENCE [LARGE SCALE GENOMIC DNA]</scope>
    <source>
        <strain evidence="4">DSM 17957</strain>
    </source>
</reference>
<evidence type="ECO:0000259" key="2">
    <source>
        <dbReference type="PROSITE" id="PS50198"/>
    </source>
</evidence>
<feature type="domain" description="PpiC" evidence="2">
    <location>
        <begin position="190"/>
        <end position="280"/>
    </location>
</feature>
<evidence type="ECO:0000313" key="4">
    <source>
        <dbReference type="Proteomes" id="UP000184536"/>
    </source>
</evidence>
<dbReference type="SUPFAM" id="SSF109998">
    <property type="entry name" value="Triger factor/SurA peptide-binding domain-like"/>
    <property type="match status" value="1"/>
</dbReference>
<organism evidence="3 4">
    <name type="scientific">Geosporobacter subterraneus DSM 17957</name>
    <dbReference type="NCBI Taxonomy" id="1121919"/>
    <lineage>
        <taxon>Bacteria</taxon>
        <taxon>Bacillati</taxon>
        <taxon>Bacillota</taxon>
        <taxon>Clostridia</taxon>
        <taxon>Peptostreptococcales</taxon>
        <taxon>Thermotaleaceae</taxon>
        <taxon>Geosporobacter</taxon>
    </lineage>
</organism>
<dbReference type="InterPro" id="IPR046357">
    <property type="entry name" value="PPIase_dom_sf"/>
</dbReference>
<dbReference type="RefSeq" id="WP_110940260.1">
    <property type="nucleotide sequence ID" value="NZ_FQZV01000011.1"/>
</dbReference>
<dbReference type="STRING" id="1121919.SAMN02745975_00994"/>
<dbReference type="AlphaFoldDB" id="A0A1M6FG93"/>
<keyword evidence="1" id="KW-0697">Rotamase</keyword>
<dbReference type="InterPro" id="IPR023058">
    <property type="entry name" value="PPIase_PpiC_CS"/>
</dbReference>
<keyword evidence="1" id="KW-0413">Isomerase</keyword>
<dbReference type="InterPro" id="IPR000297">
    <property type="entry name" value="PPIase_PpiC"/>
</dbReference>
<dbReference type="GO" id="GO:0003755">
    <property type="term" value="F:peptidyl-prolyl cis-trans isomerase activity"/>
    <property type="evidence" value="ECO:0007669"/>
    <property type="project" value="UniProtKB-KW"/>
</dbReference>
<dbReference type="OrthoDB" id="14196at2"/>
<dbReference type="PROSITE" id="PS51257">
    <property type="entry name" value="PROKAR_LIPOPROTEIN"/>
    <property type="match status" value="1"/>
</dbReference>
<dbReference type="SUPFAM" id="SSF54534">
    <property type="entry name" value="FKBP-like"/>
    <property type="match status" value="1"/>
</dbReference>
<dbReference type="Gene3D" id="3.10.50.40">
    <property type="match status" value="1"/>
</dbReference>
<dbReference type="InterPro" id="IPR050245">
    <property type="entry name" value="PrsA_foldase"/>
</dbReference>
<evidence type="ECO:0000256" key="1">
    <source>
        <dbReference type="PROSITE-ProRule" id="PRU00278"/>
    </source>
</evidence>
<dbReference type="Pfam" id="PF13623">
    <property type="entry name" value="SurA_N_2"/>
    <property type="match status" value="1"/>
</dbReference>
<dbReference type="InterPro" id="IPR027304">
    <property type="entry name" value="Trigger_fact/SurA_dom_sf"/>
</dbReference>
<dbReference type="Proteomes" id="UP000184536">
    <property type="component" value="Unassembled WGS sequence"/>
</dbReference>
<gene>
    <name evidence="3" type="ORF">SAMN02745975_00994</name>
</gene>
<name>A0A1M6FG93_9FIRM</name>
<dbReference type="PANTHER" id="PTHR47245">
    <property type="entry name" value="PEPTIDYLPROLYL ISOMERASE"/>
    <property type="match status" value="1"/>
</dbReference>
<keyword evidence="4" id="KW-1185">Reference proteome</keyword>
<dbReference type="PANTHER" id="PTHR47245:SF2">
    <property type="entry name" value="PEPTIDYL-PROLYL CIS-TRANS ISOMERASE HP_0175-RELATED"/>
    <property type="match status" value="1"/>
</dbReference>
<proteinExistence type="predicted"/>
<sequence length="315" mass="36568">MNLKRNRSLLLLIIALTVLTVFLGGCQSRGGNTKDGDVVAKVNDTPISYEKYRKNFAMIKYELEASYGDKIWSQIYQDKKTFLQVVQENLVERLIRDELLKQYVEKQNIQIDEAAIDAEYQKQIERLNTQPEKKKYYEENQIDEAFIREFFLSSAYMEKFVEDAGKNAIVADEDIEKYIAENNEKYVDYQIQVRARHILVENEEEAKDLANRIRKGENFAELAKQYSKDTGSAVQGGDLGFFPKGIMVKEFEEMAFSLPVGQVSDPVKTQFGYHIIEVLDIQNMKEELKGVAKIDYIIDKLTKEAKIERYMDKIQ</sequence>